<dbReference type="InterPro" id="IPR045357">
    <property type="entry name" value="Aminopeptidase_N-like_N"/>
</dbReference>
<dbReference type="GO" id="GO:0006508">
    <property type="term" value="P:proteolysis"/>
    <property type="evidence" value="ECO:0007669"/>
    <property type="project" value="UniProtKB-KW"/>
</dbReference>
<dbReference type="GO" id="GO:0016020">
    <property type="term" value="C:membrane"/>
    <property type="evidence" value="ECO:0007669"/>
    <property type="project" value="TreeGrafter"/>
</dbReference>
<dbReference type="GO" id="GO:0005615">
    <property type="term" value="C:extracellular space"/>
    <property type="evidence" value="ECO:0007669"/>
    <property type="project" value="TreeGrafter"/>
</dbReference>
<dbReference type="PRINTS" id="PR00756">
    <property type="entry name" value="ALADIPTASE"/>
</dbReference>
<dbReference type="STRING" id="1178516.AWR27_19140"/>
<sequence length="558" mass="62862">MKKRKNTHWLNVFLSLILFCNSVQAQPPLGYAARYTQPGVDVLNYSFSLTISDSTNQIQGEAAIRFTRADDRQSVWFDLIKADTAQTNATGMRVRGVTTADGKPLPFSHRNDRVFVNLPAAPGQSTDIVIRYDGTPAQGLIISQNKFGERTFFGDNWPNNARHWLPVVDHPSDKATCAFTVNAPATYRVIANGKFLAEEPLPGPTPRKRTRWQENTPIPTKVMVIGAARFAVEEVGAVSGVPVQSWLYPNDSQKGFIDYRPAAAILQFFIDRVGPYSYEKLANVQSTTVFGGMENASCIFYNEKAIIGRKDSDMEALLAHEIAHQWFGNSATEADWSQFWLSEGFATYFSALYLEHAYGRDTLNAVLNQNKGQIFRFAALKPKGTIIDSTATNLNDLLNPNSYQKGGWVLHMLRHELGTDTFWRGIREYYARYRNANAQTADFQAVMEQVSGKKLAWFFRQWLTQPGYPELVWNTKYDDKKRALTVDVRQAQRSGAYFTVPLTFSIRDANGREIQRTARLVMDQPTQTFTVPLNTKPASVVIDPENTVLMRAMQGNTD</sequence>
<dbReference type="Proteomes" id="UP000187941">
    <property type="component" value="Chromosome"/>
</dbReference>
<evidence type="ECO:0000259" key="13">
    <source>
        <dbReference type="Pfam" id="PF01433"/>
    </source>
</evidence>
<dbReference type="InterPro" id="IPR001930">
    <property type="entry name" value="Peptidase_M1"/>
</dbReference>
<dbReference type="EMBL" id="CP014263">
    <property type="protein sequence ID" value="AQG81248.1"/>
    <property type="molecule type" value="Genomic_DNA"/>
</dbReference>
<dbReference type="InterPro" id="IPR038438">
    <property type="entry name" value="PepN_Ig-like_sf"/>
</dbReference>
<dbReference type="RefSeq" id="WP_077132709.1">
    <property type="nucleotide sequence ID" value="NZ_CP014263.1"/>
</dbReference>
<dbReference type="Pfam" id="PF17900">
    <property type="entry name" value="Peptidase_M1_N"/>
    <property type="match status" value="1"/>
</dbReference>
<evidence type="ECO:0000256" key="2">
    <source>
        <dbReference type="ARBA" id="ARBA00001947"/>
    </source>
</evidence>
<dbReference type="GO" id="GO:0005737">
    <property type="term" value="C:cytoplasm"/>
    <property type="evidence" value="ECO:0007669"/>
    <property type="project" value="TreeGrafter"/>
</dbReference>
<comment type="catalytic activity">
    <reaction evidence="1">
        <text>Release of an N-terminal amino acid, Xaa-|-Yaa- from a peptide, amide or arylamide. Xaa is preferably Ala, but may be most amino acids including Pro (slow action). When a terminal hydrophobic residue is followed by a prolyl residue, the two may be released as an intact Xaa-Pro dipeptide.</text>
        <dbReference type="EC" id="3.4.11.2"/>
    </reaction>
</comment>
<keyword evidence="11" id="KW-0482">Metalloprotease</keyword>
<keyword evidence="9" id="KW-0378">Hydrolase</keyword>
<dbReference type="Gene3D" id="1.10.390.10">
    <property type="entry name" value="Neutral Protease Domain 2"/>
    <property type="match status" value="1"/>
</dbReference>
<feature type="signal peptide" evidence="12">
    <location>
        <begin position="1"/>
        <end position="25"/>
    </location>
</feature>
<dbReference type="InterPro" id="IPR014782">
    <property type="entry name" value="Peptidase_M1_dom"/>
</dbReference>
<dbReference type="InterPro" id="IPR027268">
    <property type="entry name" value="Peptidase_M4/M1_CTD_sf"/>
</dbReference>
<protein>
    <recommendedName>
        <fullName evidence="5">Aminopeptidase N</fullName>
        <ecNumber evidence="4">3.4.11.2</ecNumber>
    </recommendedName>
</protein>
<keyword evidence="10" id="KW-0862">Zinc</keyword>
<evidence type="ECO:0000256" key="6">
    <source>
        <dbReference type="ARBA" id="ARBA00022438"/>
    </source>
</evidence>
<accession>A0A1P9X0X0</accession>
<evidence type="ECO:0000256" key="12">
    <source>
        <dbReference type="SAM" id="SignalP"/>
    </source>
</evidence>
<name>A0A1P9X0X0_9BACT</name>
<organism evidence="15 16">
    <name type="scientific">Spirosoma montaniterrae</name>
    <dbReference type="NCBI Taxonomy" id="1178516"/>
    <lineage>
        <taxon>Bacteria</taxon>
        <taxon>Pseudomonadati</taxon>
        <taxon>Bacteroidota</taxon>
        <taxon>Cytophagia</taxon>
        <taxon>Cytophagales</taxon>
        <taxon>Cytophagaceae</taxon>
        <taxon>Spirosoma</taxon>
    </lineage>
</organism>
<evidence type="ECO:0000256" key="8">
    <source>
        <dbReference type="ARBA" id="ARBA00022723"/>
    </source>
</evidence>
<evidence type="ECO:0000256" key="1">
    <source>
        <dbReference type="ARBA" id="ARBA00000098"/>
    </source>
</evidence>
<dbReference type="GO" id="GO:0016285">
    <property type="term" value="F:alanyl aminopeptidase activity"/>
    <property type="evidence" value="ECO:0007669"/>
    <property type="project" value="UniProtKB-EC"/>
</dbReference>
<dbReference type="AlphaFoldDB" id="A0A1P9X0X0"/>
<dbReference type="GO" id="GO:0042277">
    <property type="term" value="F:peptide binding"/>
    <property type="evidence" value="ECO:0007669"/>
    <property type="project" value="TreeGrafter"/>
</dbReference>
<keyword evidence="6" id="KW-0031">Aminopeptidase</keyword>
<dbReference type="Gene3D" id="2.60.40.1730">
    <property type="entry name" value="tricorn interacting facor f3 domain"/>
    <property type="match status" value="1"/>
</dbReference>
<evidence type="ECO:0000256" key="11">
    <source>
        <dbReference type="ARBA" id="ARBA00023049"/>
    </source>
</evidence>
<dbReference type="Pfam" id="PF01433">
    <property type="entry name" value="Peptidase_M1"/>
    <property type="match status" value="1"/>
</dbReference>
<keyword evidence="16" id="KW-1185">Reference proteome</keyword>
<gene>
    <name evidence="15" type="ORF">AWR27_19140</name>
</gene>
<evidence type="ECO:0000313" key="16">
    <source>
        <dbReference type="Proteomes" id="UP000187941"/>
    </source>
</evidence>
<evidence type="ECO:0000256" key="4">
    <source>
        <dbReference type="ARBA" id="ARBA00012564"/>
    </source>
</evidence>
<proteinExistence type="inferred from homology"/>
<dbReference type="Gene3D" id="2.60.40.1840">
    <property type="match status" value="1"/>
</dbReference>
<reference evidence="15 16" key="1">
    <citation type="submission" date="2016-01" db="EMBL/GenBank/DDBJ databases">
        <authorList>
            <person name="Oliw E.H."/>
        </authorList>
    </citation>
    <scope>NUCLEOTIDE SEQUENCE [LARGE SCALE GENOMIC DNA]</scope>
    <source>
        <strain evidence="15 16">DY10</strain>
    </source>
</reference>
<dbReference type="InterPro" id="IPR050344">
    <property type="entry name" value="Peptidase_M1_aminopeptidases"/>
</dbReference>
<keyword evidence="7" id="KW-0645">Protease</keyword>
<evidence type="ECO:0000256" key="5">
    <source>
        <dbReference type="ARBA" id="ARBA00015611"/>
    </source>
</evidence>
<comment type="cofactor">
    <cofactor evidence="2">
        <name>Zn(2+)</name>
        <dbReference type="ChEBI" id="CHEBI:29105"/>
    </cofactor>
</comment>
<comment type="similarity">
    <text evidence="3">Belongs to the peptidase M1 family.</text>
</comment>
<dbReference type="PANTHER" id="PTHR11533:SF174">
    <property type="entry name" value="PUROMYCIN-SENSITIVE AMINOPEPTIDASE-RELATED"/>
    <property type="match status" value="1"/>
</dbReference>
<feature type="domain" description="Peptidase M1 membrane alanine aminopeptidase" evidence="13">
    <location>
        <begin position="275"/>
        <end position="462"/>
    </location>
</feature>
<evidence type="ECO:0000256" key="7">
    <source>
        <dbReference type="ARBA" id="ARBA00022670"/>
    </source>
</evidence>
<dbReference type="OrthoDB" id="100605at2"/>
<dbReference type="GO" id="GO:0070006">
    <property type="term" value="F:metalloaminopeptidase activity"/>
    <property type="evidence" value="ECO:0007669"/>
    <property type="project" value="TreeGrafter"/>
</dbReference>
<feature type="chain" id="PRO_5012478908" description="Aminopeptidase N" evidence="12">
    <location>
        <begin position="26"/>
        <end position="558"/>
    </location>
</feature>
<dbReference type="KEGG" id="smon:AWR27_19140"/>
<dbReference type="PANTHER" id="PTHR11533">
    <property type="entry name" value="PROTEASE M1 ZINC METALLOPROTEASE"/>
    <property type="match status" value="1"/>
</dbReference>
<keyword evidence="12" id="KW-0732">Signal</keyword>
<feature type="domain" description="Aminopeptidase N-like N-terminal" evidence="14">
    <location>
        <begin position="44"/>
        <end position="220"/>
    </location>
</feature>
<evidence type="ECO:0000256" key="10">
    <source>
        <dbReference type="ARBA" id="ARBA00022833"/>
    </source>
</evidence>
<dbReference type="CDD" id="cd09603">
    <property type="entry name" value="M1_APN_like"/>
    <property type="match status" value="1"/>
</dbReference>
<dbReference type="InterPro" id="IPR042097">
    <property type="entry name" value="Aminopeptidase_N-like_N_sf"/>
</dbReference>
<dbReference type="GO" id="GO:0008270">
    <property type="term" value="F:zinc ion binding"/>
    <property type="evidence" value="ECO:0007669"/>
    <property type="project" value="InterPro"/>
</dbReference>
<evidence type="ECO:0000256" key="9">
    <source>
        <dbReference type="ARBA" id="ARBA00022801"/>
    </source>
</evidence>
<evidence type="ECO:0000256" key="3">
    <source>
        <dbReference type="ARBA" id="ARBA00010136"/>
    </source>
</evidence>
<dbReference type="EC" id="3.4.11.2" evidence="4"/>
<dbReference type="SUPFAM" id="SSF63737">
    <property type="entry name" value="Leukotriene A4 hydrolase N-terminal domain"/>
    <property type="match status" value="1"/>
</dbReference>
<keyword evidence="8" id="KW-0479">Metal-binding</keyword>
<evidence type="ECO:0000313" key="15">
    <source>
        <dbReference type="EMBL" id="AQG81248.1"/>
    </source>
</evidence>
<dbReference type="GO" id="GO:0043171">
    <property type="term" value="P:peptide catabolic process"/>
    <property type="evidence" value="ECO:0007669"/>
    <property type="project" value="TreeGrafter"/>
</dbReference>
<evidence type="ECO:0000259" key="14">
    <source>
        <dbReference type="Pfam" id="PF17900"/>
    </source>
</evidence>
<dbReference type="SUPFAM" id="SSF55486">
    <property type="entry name" value="Metalloproteases ('zincins'), catalytic domain"/>
    <property type="match status" value="1"/>
</dbReference>